<feature type="transmembrane region" description="Helical" evidence="6">
    <location>
        <begin position="181"/>
        <end position="202"/>
    </location>
</feature>
<dbReference type="Proteomes" id="UP000532866">
    <property type="component" value="Unassembled WGS sequence"/>
</dbReference>
<evidence type="ECO:0000313" key="9">
    <source>
        <dbReference type="Proteomes" id="UP000532866"/>
    </source>
</evidence>
<feature type="transmembrane region" description="Helical" evidence="6">
    <location>
        <begin position="377"/>
        <end position="394"/>
    </location>
</feature>
<proteinExistence type="predicted"/>
<feature type="transmembrane region" description="Helical" evidence="6">
    <location>
        <begin position="311"/>
        <end position="338"/>
    </location>
</feature>
<dbReference type="SUPFAM" id="SSF103473">
    <property type="entry name" value="MFS general substrate transporter"/>
    <property type="match status" value="1"/>
</dbReference>
<reference evidence="8 9" key="1">
    <citation type="submission" date="2020-03" db="EMBL/GenBank/DDBJ databases">
        <title>Soil Listeria distribution.</title>
        <authorList>
            <person name="Liao J."/>
            <person name="Wiedmann M."/>
        </authorList>
    </citation>
    <scope>NUCLEOTIDE SEQUENCE [LARGE SCALE GENOMIC DNA]</scope>
    <source>
        <strain evidence="8 9">FSL L7-1833</strain>
    </source>
</reference>
<dbReference type="InterPro" id="IPR020846">
    <property type="entry name" value="MFS_dom"/>
</dbReference>
<dbReference type="GO" id="GO:0005886">
    <property type="term" value="C:plasma membrane"/>
    <property type="evidence" value="ECO:0007669"/>
    <property type="project" value="UniProtKB-SubCell"/>
</dbReference>
<keyword evidence="2" id="KW-0813">Transport</keyword>
<comment type="caution">
    <text evidence="8">The sequence shown here is derived from an EMBL/GenBank/DDBJ whole genome shotgun (WGS) entry which is preliminary data.</text>
</comment>
<evidence type="ECO:0000256" key="6">
    <source>
        <dbReference type="SAM" id="Phobius"/>
    </source>
</evidence>
<dbReference type="PANTHER" id="PTHR43683:SF1">
    <property type="entry name" value="MULTIDRUG EFFLUX PROTEIN YFMO"/>
    <property type="match status" value="1"/>
</dbReference>
<organism evidence="8 9">
    <name type="scientific">Listeria booriae</name>
    <dbReference type="NCBI Taxonomy" id="1552123"/>
    <lineage>
        <taxon>Bacteria</taxon>
        <taxon>Bacillati</taxon>
        <taxon>Bacillota</taxon>
        <taxon>Bacilli</taxon>
        <taxon>Bacillales</taxon>
        <taxon>Listeriaceae</taxon>
        <taxon>Listeria</taxon>
    </lineage>
</organism>
<dbReference type="CDD" id="cd17474">
    <property type="entry name" value="MFS_YfmO_like"/>
    <property type="match status" value="1"/>
</dbReference>
<dbReference type="Gene3D" id="1.20.1250.20">
    <property type="entry name" value="MFS general substrate transporter like domains"/>
    <property type="match status" value="1"/>
</dbReference>
<comment type="subcellular location">
    <subcellularLocation>
        <location evidence="1">Cell membrane</location>
        <topology evidence="1">Multi-pass membrane protein</topology>
    </subcellularLocation>
</comment>
<dbReference type="AlphaFoldDB" id="A0A7X0TN88"/>
<dbReference type="InterPro" id="IPR001958">
    <property type="entry name" value="Tet-R_TetA/multi-R_MdtG-like"/>
</dbReference>
<evidence type="ECO:0000259" key="7">
    <source>
        <dbReference type="PROSITE" id="PS50850"/>
    </source>
</evidence>
<evidence type="ECO:0000256" key="2">
    <source>
        <dbReference type="ARBA" id="ARBA00022448"/>
    </source>
</evidence>
<dbReference type="InterPro" id="IPR036259">
    <property type="entry name" value="MFS_trans_sf"/>
</dbReference>
<keyword evidence="3 6" id="KW-0812">Transmembrane</keyword>
<feature type="transmembrane region" description="Helical" evidence="6">
    <location>
        <begin position="286"/>
        <end position="305"/>
    </location>
</feature>
<dbReference type="GO" id="GO:0022857">
    <property type="term" value="F:transmembrane transporter activity"/>
    <property type="evidence" value="ECO:0007669"/>
    <property type="project" value="InterPro"/>
</dbReference>
<keyword evidence="5 6" id="KW-0472">Membrane</keyword>
<feature type="transmembrane region" description="Helical" evidence="6">
    <location>
        <begin position="28"/>
        <end position="45"/>
    </location>
</feature>
<dbReference type="InterPro" id="IPR053200">
    <property type="entry name" value="YfmO-like"/>
</dbReference>
<feature type="transmembrane region" description="Helical" evidence="6">
    <location>
        <begin position="223"/>
        <end position="246"/>
    </location>
</feature>
<feature type="transmembrane region" description="Helical" evidence="6">
    <location>
        <begin position="92"/>
        <end position="110"/>
    </location>
</feature>
<dbReference type="PANTHER" id="PTHR43683">
    <property type="entry name" value="MULTIDRUG EFFLUX PROTEIN YFMO"/>
    <property type="match status" value="1"/>
</dbReference>
<dbReference type="Pfam" id="PF07690">
    <property type="entry name" value="MFS_1"/>
    <property type="match status" value="1"/>
</dbReference>
<sequence length="402" mass="42502">MVNVVEGKIELKEKDGILKSLLHQPKPVWAVAFSCVVAFMGIGLVDPILKSISEQLHATPAQTSLLFTSYMLVTGIVMLFTGYISSRIGAKLTLLIGLVIIIIFATLGGLSQSVGQLVGLRAGWGLGNALFISTALATIIAVSSGATEKAIIMYEAAMGLGMSVGPLLGGALGSITWRAPFFGVATLMAIGFVAIIMLLEPIPKPKVKSKFWGSLMALRHKGLLVTGLTALFYNFGFFTLLAYSPFLMEGYSAIQVGLVFFGWGVLLAISSVFVAPRLEEIWGTKAVMIGALAFFAIVLIVMGVGANHSMVISICIVIAGFFQGINNTLITSAVMVVSPVERSTASSAYSFIRFTGGAIAPWLAGSLAVWFNPHVTFYVAGLAVIIGILVLFIGRKALVALD</sequence>
<evidence type="ECO:0000256" key="3">
    <source>
        <dbReference type="ARBA" id="ARBA00022692"/>
    </source>
</evidence>
<evidence type="ECO:0000256" key="4">
    <source>
        <dbReference type="ARBA" id="ARBA00022989"/>
    </source>
</evidence>
<feature type="transmembrane region" description="Helical" evidence="6">
    <location>
        <begin position="154"/>
        <end position="175"/>
    </location>
</feature>
<feature type="domain" description="Major facilitator superfamily (MFS) profile" evidence="7">
    <location>
        <begin position="27"/>
        <end position="399"/>
    </location>
</feature>
<dbReference type="EMBL" id="JAAROL010000003">
    <property type="protein sequence ID" value="MBC1332359.1"/>
    <property type="molecule type" value="Genomic_DNA"/>
</dbReference>
<accession>A0A7X0TN88</accession>
<protein>
    <submittedName>
        <fullName evidence="8">MFS transporter</fullName>
    </submittedName>
</protein>
<dbReference type="PROSITE" id="PS50850">
    <property type="entry name" value="MFS"/>
    <property type="match status" value="1"/>
</dbReference>
<evidence type="ECO:0000256" key="5">
    <source>
        <dbReference type="ARBA" id="ARBA00023136"/>
    </source>
</evidence>
<feature type="transmembrane region" description="Helical" evidence="6">
    <location>
        <begin position="350"/>
        <end position="371"/>
    </location>
</feature>
<keyword evidence="4 6" id="KW-1133">Transmembrane helix</keyword>
<feature type="transmembrane region" description="Helical" evidence="6">
    <location>
        <begin position="122"/>
        <end position="142"/>
    </location>
</feature>
<gene>
    <name evidence="8" type="ORF">HB759_10475</name>
</gene>
<evidence type="ECO:0000313" key="8">
    <source>
        <dbReference type="EMBL" id="MBC1332359.1"/>
    </source>
</evidence>
<dbReference type="PRINTS" id="PR01035">
    <property type="entry name" value="TCRTETA"/>
</dbReference>
<dbReference type="InterPro" id="IPR011701">
    <property type="entry name" value="MFS"/>
</dbReference>
<feature type="transmembrane region" description="Helical" evidence="6">
    <location>
        <begin position="65"/>
        <end position="85"/>
    </location>
</feature>
<feature type="transmembrane region" description="Helical" evidence="6">
    <location>
        <begin position="252"/>
        <end position="274"/>
    </location>
</feature>
<name>A0A7X0TN88_9LIST</name>
<evidence type="ECO:0000256" key="1">
    <source>
        <dbReference type="ARBA" id="ARBA00004651"/>
    </source>
</evidence>